<comment type="caution">
    <text evidence="3">The sequence shown here is derived from an EMBL/GenBank/DDBJ whole genome shotgun (WGS) entry which is preliminary data.</text>
</comment>
<gene>
    <name evidence="3" type="ORF">QR680_006173</name>
</gene>
<dbReference type="PANTHER" id="PTHR46652">
    <property type="entry name" value="LEUCINE-RICH REPEAT AND IQ DOMAIN-CONTAINING PROTEIN 1-RELATED"/>
    <property type="match status" value="1"/>
</dbReference>
<evidence type="ECO:0000256" key="2">
    <source>
        <dbReference type="ARBA" id="ARBA00022737"/>
    </source>
</evidence>
<dbReference type="InterPro" id="IPR003591">
    <property type="entry name" value="Leu-rich_rpt_typical-subtyp"/>
</dbReference>
<evidence type="ECO:0000313" key="4">
    <source>
        <dbReference type="Proteomes" id="UP001175271"/>
    </source>
</evidence>
<name>A0AA39LWZ0_9BILA</name>
<dbReference type="PRINTS" id="PR00019">
    <property type="entry name" value="LEURICHRPT"/>
</dbReference>
<organism evidence="3 4">
    <name type="scientific">Steinernema hermaphroditum</name>
    <dbReference type="NCBI Taxonomy" id="289476"/>
    <lineage>
        <taxon>Eukaryota</taxon>
        <taxon>Metazoa</taxon>
        <taxon>Ecdysozoa</taxon>
        <taxon>Nematoda</taxon>
        <taxon>Chromadorea</taxon>
        <taxon>Rhabditida</taxon>
        <taxon>Tylenchina</taxon>
        <taxon>Panagrolaimomorpha</taxon>
        <taxon>Strongyloidoidea</taxon>
        <taxon>Steinernematidae</taxon>
        <taxon>Steinernema</taxon>
    </lineage>
</organism>
<dbReference type="SUPFAM" id="SSF52075">
    <property type="entry name" value="Outer arm dynein light chain 1"/>
    <property type="match status" value="1"/>
</dbReference>
<keyword evidence="4" id="KW-1185">Reference proteome</keyword>
<reference evidence="3" key="1">
    <citation type="submission" date="2023-06" db="EMBL/GenBank/DDBJ databases">
        <title>Genomic analysis of the entomopathogenic nematode Steinernema hermaphroditum.</title>
        <authorList>
            <person name="Schwarz E.M."/>
            <person name="Heppert J.K."/>
            <person name="Baniya A."/>
            <person name="Schwartz H.T."/>
            <person name="Tan C.-H."/>
            <person name="Antoshechkin I."/>
            <person name="Sternberg P.W."/>
            <person name="Goodrich-Blair H."/>
            <person name="Dillman A.R."/>
        </authorList>
    </citation>
    <scope>NUCLEOTIDE SEQUENCE</scope>
    <source>
        <strain evidence="3">PS9179</strain>
        <tissue evidence="3">Whole animal</tissue>
    </source>
</reference>
<keyword evidence="1" id="KW-0433">Leucine-rich repeat</keyword>
<dbReference type="Pfam" id="PF14580">
    <property type="entry name" value="LRR_9"/>
    <property type="match status" value="1"/>
</dbReference>
<evidence type="ECO:0000313" key="3">
    <source>
        <dbReference type="EMBL" id="KAK0412369.1"/>
    </source>
</evidence>
<evidence type="ECO:0000256" key="1">
    <source>
        <dbReference type="ARBA" id="ARBA00022614"/>
    </source>
</evidence>
<dbReference type="SMART" id="SM00369">
    <property type="entry name" value="LRR_TYP"/>
    <property type="match status" value="6"/>
</dbReference>
<dbReference type="Pfam" id="PF13516">
    <property type="entry name" value="LRR_6"/>
    <property type="match status" value="1"/>
</dbReference>
<protein>
    <submittedName>
        <fullName evidence="3">Uncharacterized protein</fullName>
    </submittedName>
</protein>
<dbReference type="InterPro" id="IPR001611">
    <property type="entry name" value="Leu-rich_rpt"/>
</dbReference>
<dbReference type="PANTHER" id="PTHR46652:SF3">
    <property type="entry name" value="LEUCINE-RICH REPEAT-CONTAINING PROTEIN 9"/>
    <property type="match status" value="1"/>
</dbReference>
<dbReference type="SMART" id="SM00368">
    <property type="entry name" value="LRR_RI"/>
    <property type="match status" value="4"/>
</dbReference>
<accession>A0AA39LWZ0</accession>
<dbReference type="EMBL" id="JAUCMV010000003">
    <property type="protein sequence ID" value="KAK0412369.1"/>
    <property type="molecule type" value="Genomic_DNA"/>
</dbReference>
<dbReference type="AlphaFoldDB" id="A0AA39LWZ0"/>
<dbReference type="SUPFAM" id="SSF52058">
    <property type="entry name" value="L domain-like"/>
    <property type="match status" value="2"/>
</dbReference>
<dbReference type="InterPro" id="IPR032675">
    <property type="entry name" value="LRR_dom_sf"/>
</dbReference>
<dbReference type="Pfam" id="PF12799">
    <property type="entry name" value="LRR_4"/>
    <property type="match status" value="2"/>
</dbReference>
<dbReference type="InterPro" id="IPR050836">
    <property type="entry name" value="SDS22/Internalin_LRR"/>
</dbReference>
<dbReference type="Proteomes" id="UP001175271">
    <property type="component" value="Unassembled WGS sequence"/>
</dbReference>
<dbReference type="InterPro" id="IPR025875">
    <property type="entry name" value="Leu-rich_rpt_4"/>
</dbReference>
<dbReference type="PROSITE" id="PS51450">
    <property type="entry name" value="LRR"/>
    <property type="match status" value="5"/>
</dbReference>
<sequence length="1115" mass="127150">MLKSAKVTSAVTHLKSRYYKYLENFCSANGIELSSLKNEGHEHENLEMFFGGLPVLIGLKYFYRLRTLRLIGQDVTNLRPLSDVADSLEELWVCEGILVDLTGIERCHRLQHVYLYDNSISSGAPIEALVDLKELWIQNNCLADISFLQALSNLNVLKISGDQLSDTVIATLSEWPSKLQTLDAQSSSRKSLQSLLPLTECVMLRKLSLRGNTEDYYTWIGCHFSFLEYLDDDRLEDKFTPFYLDKADNKLLSLLSESLNREDLHVAKLKEIKENGDAIQKRLSFLSSALKRAKEILPVKEGRRDIAQRFFDHTATSIEIWGTVKKNARNFEKWTYELDSYFANVSKLESGAVEVFRFATHFEEKTIVDHFKRYFVKNSSFEFRLKWARILGSSPLNKGDVDNLCFVVPTQKNCLREIKRILHSRWHIAEHYEFTKDVSTVIRSEEFSSELLLVPISKCTSCNSHPLMPQMEADDVILDESIASSPRSPSRSDWKEREVLGVLIVEIATQMTISIDDFLNIEHFTKRLDLETKKLRDMQIDLKMDQNHLEEPIEERTRERKKSIALERTLNELVDFSRFTTHEPFRSTKLLTLRNTMDLTLMFRPSVNVDLHASSRALLTCLDLSDLSLLRLDDSIDDLRRLQCLSLSRNKMVLLRSLKALKYLRYLDISHNKLTSIESLPDSLEEVNFSNNNLSHIQFLRGLPKIRIVNGAHNNIQSIRSLDQSPEVERLLLASNQLKDKFELDYLQVMTKLTYLDMTSNPISKTSTYSKIVTAHCPLLKMLDRNATADRERSSTSTIRKIGRALTIEFVEQMKPDFEKHSHLDLSDENLQMVAIDKDGISRLNAITSLDLSKNSLQHLHDLTELNGLHSLNLSSNQMINITTGPSTVLTHLTVLSLSNNGITNSSLGKLGIEYLPVLKRLDLSRNLLIKFDSFNLDSASLEDVDVSNNQIRSIRRKTLENLKRLNLSDNKLKDLNGLSLPAIEELDVSNNKITTCGGLKQLSGMPILLNFCCTGNPVKERRVYVDYIKNQAKNLQFLDGLNASEWKVALEKVKPAPSLKISMGNASEFSMRCPTPSKENSRIPILVTSESSTSYSSRKGLCLIGTQAVRHNKK</sequence>
<dbReference type="Gene3D" id="3.80.10.10">
    <property type="entry name" value="Ribonuclease Inhibitor"/>
    <property type="match status" value="5"/>
</dbReference>
<proteinExistence type="predicted"/>
<keyword evidence="2" id="KW-0677">Repeat</keyword>
<dbReference type="SMART" id="SM00365">
    <property type="entry name" value="LRR_SD22"/>
    <property type="match status" value="8"/>
</dbReference>